<sequence>MADIEALKKSRKNERAAFTEAYNRVEELIALEDVDICELEAELNVFKGKVDRLENTHSNILELLPEKDYDAEFEIVEDFRDKAIRIETKARRIINGQQNVSNVLNSTNDVSVAIKYVRNVVNDKNSDKIKCASCETPKSGSSALPTLESNSVFGNFQFGSSNTSSTFQFGKLQKGEFVFGVRPVSQPTTFSFGHSSINNKENETVGFKPNLPISSAAAVFGGVTQKTLTEKNETTKSTSTPIFEFHFGNPQKYEFNFTGVRPRSPVKTPKSPRSPATPSDADEEESDSDADNIYFQPAIPLPPKVDVKTGEEDENVIFCKRAKLFRFSAGEWKERGLGDIKILFYDKTKKARLLMRREQVLKVCLNHYLAKDLKFEKRNDKSWSWTATDFSENEPSPELLAVRFKTSELSEEFKKAIDDALGKMYDSQPPSSDKPVSKPATAFSFKNETLIKVESNFSSGSLSSRFGTSTPDKPIFGTSNTFNFSDSKESSKTTSFSFSFKDNKVTFSFGPFASKEATPNDNDVEIVFEATATSDNIALAEKLQLPKNFYLYEHKKPCPGCIGCTDYILPRKGNSADELKEQAPSATATEPEKTDSNVVFGSSKISTFSFAALANKADS</sequence>
<dbReference type="GO" id="GO:0005643">
    <property type="term" value="C:nuclear pore"/>
    <property type="evidence" value="ECO:0007669"/>
    <property type="project" value="TreeGrafter"/>
</dbReference>
<evidence type="ECO:0000256" key="1">
    <source>
        <dbReference type="SAM" id="MobiDB-lite"/>
    </source>
</evidence>
<keyword evidence="4" id="KW-1185">Reference proteome</keyword>
<feature type="domain" description="RanBD1" evidence="2">
    <location>
        <begin position="294"/>
        <end position="426"/>
    </location>
</feature>
<proteinExistence type="predicted"/>
<evidence type="ECO:0000259" key="2">
    <source>
        <dbReference type="PROSITE" id="PS50196"/>
    </source>
</evidence>
<dbReference type="AlphaFoldDB" id="A0A8X6G4Q3"/>
<dbReference type="GO" id="GO:0016874">
    <property type="term" value="F:ligase activity"/>
    <property type="evidence" value="ECO:0007669"/>
    <property type="project" value="UniProtKB-KW"/>
</dbReference>
<dbReference type="FunFam" id="2.30.29.30:FF:000018">
    <property type="entry name" value="E3 SUMO-protein ligase RanBP2"/>
    <property type="match status" value="1"/>
</dbReference>
<gene>
    <name evidence="3" type="primary">RANBP2</name>
    <name evidence="3" type="ORF">TNCT_4451</name>
</gene>
<dbReference type="SMART" id="SM00160">
    <property type="entry name" value="RanBD"/>
    <property type="match status" value="1"/>
</dbReference>
<reference evidence="3" key="1">
    <citation type="submission" date="2020-07" db="EMBL/GenBank/DDBJ databases">
        <title>Multicomponent nature underlies the extraordinary mechanical properties of spider dragline silk.</title>
        <authorList>
            <person name="Kono N."/>
            <person name="Nakamura H."/>
            <person name="Mori M."/>
            <person name="Yoshida Y."/>
            <person name="Ohtoshi R."/>
            <person name="Malay A.D."/>
            <person name="Moran D.A.P."/>
            <person name="Tomita M."/>
            <person name="Numata K."/>
            <person name="Arakawa K."/>
        </authorList>
    </citation>
    <scope>NUCLEOTIDE SEQUENCE</scope>
</reference>
<dbReference type="InterPro" id="IPR045255">
    <property type="entry name" value="RanBP1-like"/>
</dbReference>
<evidence type="ECO:0000313" key="4">
    <source>
        <dbReference type="Proteomes" id="UP000887116"/>
    </source>
</evidence>
<dbReference type="Pfam" id="PF00638">
    <property type="entry name" value="Ran_BP1"/>
    <property type="match status" value="1"/>
</dbReference>
<dbReference type="OrthoDB" id="6429483at2759"/>
<dbReference type="Proteomes" id="UP000887116">
    <property type="component" value="Unassembled WGS sequence"/>
</dbReference>
<dbReference type="PROSITE" id="PS50196">
    <property type="entry name" value="RANBD1"/>
    <property type="match status" value="1"/>
</dbReference>
<dbReference type="InterPro" id="IPR011993">
    <property type="entry name" value="PH-like_dom_sf"/>
</dbReference>
<name>A0A8X6G4Q3_TRICU</name>
<dbReference type="GO" id="GO:0005096">
    <property type="term" value="F:GTPase activator activity"/>
    <property type="evidence" value="ECO:0007669"/>
    <property type="project" value="TreeGrafter"/>
</dbReference>
<keyword evidence="3" id="KW-0436">Ligase</keyword>
<dbReference type="PANTHER" id="PTHR23138">
    <property type="entry name" value="RAN BINDING PROTEIN"/>
    <property type="match status" value="1"/>
</dbReference>
<feature type="region of interest" description="Disordered" evidence="1">
    <location>
        <begin position="256"/>
        <end position="299"/>
    </location>
</feature>
<protein>
    <submittedName>
        <fullName evidence="3">E3 SUMO-protein ligase RanBP2</fullName>
    </submittedName>
</protein>
<dbReference type="GO" id="GO:0005737">
    <property type="term" value="C:cytoplasm"/>
    <property type="evidence" value="ECO:0007669"/>
    <property type="project" value="TreeGrafter"/>
</dbReference>
<dbReference type="SUPFAM" id="SSF50729">
    <property type="entry name" value="PH domain-like"/>
    <property type="match status" value="1"/>
</dbReference>
<dbReference type="InterPro" id="IPR000156">
    <property type="entry name" value="Ran_bind_dom"/>
</dbReference>
<dbReference type="CDD" id="cd00835">
    <property type="entry name" value="RanBD_family"/>
    <property type="match status" value="1"/>
</dbReference>
<evidence type="ECO:0000313" key="3">
    <source>
        <dbReference type="EMBL" id="GFQ94304.1"/>
    </source>
</evidence>
<feature type="compositionally biased region" description="Acidic residues" evidence="1">
    <location>
        <begin position="280"/>
        <end position="290"/>
    </location>
</feature>
<organism evidence="3 4">
    <name type="scientific">Trichonephila clavata</name>
    <name type="common">Joro spider</name>
    <name type="synonym">Nephila clavata</name>
    <dbReference type="NCBI Taxonomy" id="2740835"/>
    <lineage>
        <taxon>Eukaryota</taxon>
        <taxon>Metazoa</taxon>
        <taxon>Ecdysozoa</taxon>
        <taxon>Arthropoda</taxon>
        <taxon>Chelicerata</taxon>
        <taxon>Arachnida</taxon>
        <taxon>Araneae</taxon>
        <taxon>Araneomorphae</taxon>
        <taxon>Entelegynae</taxon>
        <taxon>Araneoidea</taxon>
        <taxon>Nephilidae</taxon>
        <taxon>Trichonephila</taxon>
    </lineage>
</organism>
<comment type="caution">
    <text evidence="3">The sequence shown here is derived from an EMBL/GenBank/DDBJ whole genome shotgun (WGS) entry which is preliminary data.</text>
</comment>
<dbReference type="PANTHER" id="PTHR23138:SF87">
    <property type="entry name" value="E3 SUMO-PROTEIN LIGASE RANBP2"/>
    <property type="match status" value="1"/>
</dbReference>
<feature type="region of interest" description="Disordered" evidence="1">
    <location>
        <begin position="575"/>
        <end position="595"/>
    </location>
</feature>
<dbReference type="EMBL" id="BMAO01004390">
    <property type="protein sequence ID" value="GFQ94304.1"/>
    <property type="molecule type" value="Genomic_DNA"/>
</dbReference>
<dbReference type="Gene3D" id="2.30.29.30">
    <property type="entry name" value="Pleckstrin-homology domain (PH domain)/Phosphotyrosine-binding domain (PTB)"/>
    <property type="match status" value="1"/>
</dbReference>
<accession>A0A8X6G4Q3</accession>